<evidence type="ECO:0000313" key="4">
    <source>
        <dbReference type="EMBL" id="GAX06924.1"/>
    </source>
</evidence>
<dbReference type="InterPro" id="IPR001173">
    <property type="entry name" value="Glyco_trans_2-like"/>
</dbReference>
<gene>
    <name evidence="4" type="ORF">IWT25_02272</name>
</gene>
<dbReference type="SUPFAM" id="SSF53448">
    <property type="entry name" value="Nucleotide-diphospho-sugar transferases"/>
    <property type="match status" value="1"/>
</dbReference>
<evidence type="ECO:0000259" key="3">
    <source>
        <dbReference type="Pfam" id="PF00535"/>
    </source>
</evidence>
<name>A0A1Z5IYQ8_9LACO</name>
<dbReference type="RefSeq" id="WP_015638468.1">
    <property type="nucleotide sequence ID" value="NZ_BCMI01000030.1"/>
</dbReference>
<dbReference type="GO" id="GO:0016757">
    <property type="term" value="F:glycosyltransferase activity"/>
    <property type="evidence" value="ECO:0007669"/>
    <property type="project" value="UniProtKB-KW"/>
</dbReference>
<evidence type="ECO:0000313" key="5">
    <source>
        <dbReference type="Proteomes" id="UP000198414"/>
    </source>
</evidence>
<evidence type="ECO:0000256" key="1">
    <source>
        <dbReference type="ARBA" id="ARBA00022676"/>
    </source>
</evidence>
<dbReference type="PANTHER" id="PTHR22916:SF51">
    <property type="entry name" value="GLYCOSYLTRANSFERASE EPSH-RELATED"/>
    <property type="match status" value="1"/>
</dbReference>
<keyword evidence="1" id="KW-0328">Glycosyltransferase</keyword>
<keyword evidence="2 4" id="KW-0808">Transferase</keyword>
<dbReference type="Gene3D" id="3.90.550.10">
    <property type="entry name" value="Spore Coat Polysaccharide Biosynthesis Protein SpsA, Chain A"/>
    <property type="match status" value="1"/>
</dbReference>
<organism evidence="4 5">
    <name type="scientific">Secundilactobacillus pentosiphilus</name>
    <dbReference type="NCBI Taxonomy" id="1714682"/>
    <lineage>
        <taxon>Bacteria</taxon>
        <taxon>Bacillati</taxon>
        <taxon>Bacillota</taxon>
        <taxon>Bacilli</taxon>
        <taxon>Lactobacillales</taxon>
        <taxon>Lactobacillaceae</taxon>
        <taxon>Secundilactobacillus</taxon>
    </lineage>
</organism>
<dbReference type="Pfam" id="PF00535">
    <property type="entry name" value="Glycos_transf_2"/>
    <property type="match status" value="1"/>
</dbReference>
<accession>A0A1Z5IYQ8</accession>
<protein>
    <submittedName>
        <fullName evidence="4">Glycosyl transferase</fullName>
    </submittedName>
</protein>
<dbReference type="AlphaFoldDB" id="A0A1Z5IYQ8"/>
<feature type="domain" description="Glycosyltransferase 2-like" evidence="3">
    <location>
        <begin position="11"/>
        <end position="122"/>
    </location>
</feature>
<dbReference type="PANTHER" id="PTHR22916">
    <property type="entry name" value="GLYCOSYLTRANSFERASE"/>
    <property type="match status" value="1"/>
</dbReference>
<proteinExistence type="predicted"/>
<evidence type="ECO:0000256" key="2">
    <source>
        <dbReference type="ARBA" id="ARBA00022679"/>
    </source>
</evidence>
<comment type="caution">
    <text evidence="4">The sequence shown here is derived from an EMBL/GenBank/DDBJ whole genome shotgun (WGS) entry which is preliminary data.</text>
</comment>
<reference evidence="4 5" key="1">
    <citation type="submission" date="2015-11" db="EMBL/GenBank/DDBJ databases">
        <title>Draft genome sequences of new species of the genus Lactobacillus isolated from orchardgrass silage.</title>
        <authorList>
            <person name="Tohno M."/>
            <person name="Tanizawa Y."/>
            <person name="Arita M."/>
        </authorList>
    </citation>
    <scope>NUCLEOTIDE SEQUENCE [LARGE SCALE GENOMIC DNA]</scope>
    <source>
        <strain evidence="4 5">IWT25</strain>
    </source>
</reference>
<dbReference type="Proteomes" id="UP000198414">
    <property type="component" value="Unassembled WGS sequence"/>
</dbReference>
<dbReference type="OrthoDB" id="396512at2"/>
<dbReference type="EMBL" id="BCMI01000030">
    <property type="protein sequence ID" value="GAX06924.1"/>
    <property type="molecule type" value="Genomic_DNA"/>
</dbReference>
<dbReference type="InterPro" id="IPR029044">
    <property type="entry name" value="Nucleotide-diphossugar_trans"/>
</dbReference>
<dbReference type="CDD" id="cd00761">
    <property type="entry name" value="Glyco_tranf_GTA_type"/>
    <property type="match status" value="1"/>
</dbReference>
<sequence length="143" mass="16276">MSANNLHKVAIIVPVFNAEKTLKRCLDSIVHQTLDDYEVIVINDGSFDHSLKIATKYAVKYHFLKVIDQPNKGLFVTRQEGIRLANSEYIGWVDADDFVDKTMFSTLYNQAVINDSELVYCGYNLKPYIISFDNYSTALLEVA</sequence>